<dbReference type="PROSITE" id="PS50125">
    <property type="entry name" value="GUANYLATE_CYCLASE_2"/>
    <property type="match status" value="1"/>
</dbReference>
<keyword evidence="2" id="KW-0456">Lyase</keyword>
<dbReference type="Pfam" id="PF00211">
    <property type="entry name" value="Guanylate_cyc"/>
    <property type="match status" value="1"/>
</dbReference>
<dbReference type="Gene3D" id="3.30.70.1230">
    <property type="entry name" value="Nucleotide cyclase"/>
    <property type="match status" value="1"/>
</dbReference>
<dbReference type="PANTHER" id="PTHR43081:SF1">
    <property type="entry name" value="ADENYLATE CYCLASE, TERMINAL-DIFFERENTIATION SPECIFIC"/>
    <property type="match status" value="1"/>
</dbReference>
<evidence type="ECO:0000313" key="2">
    <source>
        <dbReference type="EMBL" id="MEX0431359.1"/>
    </source>
</evidence>
<comment type="caution">
    <text evidence="2">The sequence shown here is derived from an EMBL/GenBank/DDBJ whole genome shotgun (WGS) entry which is preliminary data.</text>
</comment>
<dbReference type="EMBL" id="JBAKFF010000001">
    <property type="protein sequence ID" value="MEX0431359.1"/>
    <property type="molecule type" value="Genomic_DNA"/>
</dbReference>
<proteinExistence type="predicted"/>
<dbReference type="SMART" id="SM00044">
    <property type="entry name" value="CYCc"/>
    <property type="match status" value="1"/>
</dbReference>
<dbReference type="InterPro" id="IPR001054">
    <property type="entry name" value="A/G_cyclase"/>
</dbReference>
<dbReference type="CDD" id="cd07302">
    <property type="entry name" value="CHD"/>
    <property type="match status" value="1"/>
</dbReference>
<organism evidence="2 3">
    <name type="scientific">Spiribacter insolitus</name>
    <dbReference type="NCBI Taxonomy" id="3122417"/>
    <lineage>
        <taxon>Bacteria</taxon>
        <taxon>Pseudomonadati</taxon>
        <taxon>Pseudomonadota</taxon>
        <taxon>Gammaproteobacteria</taxon>
        <taxon>Chromatiales</taxon>
        <taxon>Ectothiorhodospiraceae</taxon>
        <taxon>Spiribacter</taxon>
    </lineage>
</organism>
<protein>
    <submittedName>
        <fullName evidence="2">Adenylate/guanylate cyclase domain-containing protein</fullName>
        <ecNumber evidence="2">4.6.1.-</ecNumber>
    </submittedName>
</protein>
<reference evidence="2 3" key="1">
    <citation type="submission" date="2024-02" db="EMBL/GenBank/DDBJ databases">
        <title>New especies of Spiribacter isolated from saline water.</title>
        <authorList>
            <person name="Leon M.J."/>
            <person name="De La Haba R."/>
            <person name="Sanchez-Porro C."/>
            <person name="Ventosa A."/>
        </authorList>
    </citation>
    <scope>NUCLEOTIDE SEQUENCE [LARGE SCALE GENOMIC DNA]</scope>
    <source>
        <strain evidence="3">ag22IC4-189</strain>
    </source>
</reference>
<dbReference type="GO" id="GO:0016829">
    <property type="term" value="F:lyase activity"/>
    <property type="evidence" value="ECO:0007669"/>
    <property type="project" value="UniProtKB-KW"/>
</dbReference>
<evidence type="ECO:0000313" key="3">
    <source>
        <dbReference type="Proteomes" id="UP001556637"/>
    </source>
</evidence>
<sequence>MESPGSYRFRPATPLYAYRQSWFSRYLSPPVRELLDAGPFAERALRSPRHVDACILFTDIRGFTELSRSMDPGVLIDTVDRCIGRQVNAVERYGGYVDNFTGDGLMAVFEGYGIEENACLCALEIVQRPDRMGLNRADDQVPIGAGLHSGDVVMGSIGSESRLIYTTVGDTVNVAARLSGRAAGCDVVISDPVRAALSDGAARHFRRLQGPAPDGVDPAMALYRAEPR</sequence>
<evidence type="ECO:0000259" key="1">
    <source>
        <dbReference type="PROSITE" id="PS50125"/>
    </source>
</evidence>
<dbReference type="SUPFAM" id="SSF55073">
    <property type="entry name" value="Nucleotide cyclase"/>
    <property type="match status" value="1"/>
</dbReference>
<dbReference type="EC" id="4.6.1.-" evidence="2"/>
<keyword evidence="3" id="KW-1185">Reference proteome</keyword>
<dbReference type="RefSeq" id="WP_367984111.1">
    <property type="nucleotide sequence ID" value="NZ_JBAKFF010000001.1"/>
</dbReference>
<gene>
    <name evidence="2" type="ORF">V6X30_08095</name>
</gene>
<dbReference type="Proteomes" id="UP001556637">
    <property type="component" value="Unassembled WGS sequence"/>
</dbReference>
<dbReference type="PANTHER" id="PTHR43081">
    <property type="entry name" value="ADENYLATE CYCLASE, TERMINAL-DIFFERENTIATION SPECIFIC-RELATED"/>
    <property type="match status" value="1"/>
</dbReference>
<dbReference type="InterPro" id="IPR050697">
    <property type="entry name" value="Adenylyl/Guanylyl_Cyclase_3/4"/>
</dbReference>
<accession>A0ABV3T9I3</accession>
<dbReference type="InterPro" id="IPR029787">
    <property type="entry name" value="Nucleotide_cyclase"/>
</dbReference>
<feature type="domain" description="Guanylate cyclase" evidence="1">
    <location>
        <begin position="54"/>
        <end position="179"/>
    </location>
</feature>
<name>A0ABV3T9I3_9GAMM</name>